<evidence type="ECO:0000256" key="3">
    <source>
        <dbReference type="ARBA" id="ARBA00022617"/>
    </source>
</evidence>
<protein>
    <recommendedName>
        <fullName evidence="10">Cytochrome P450</fullName>
    </recommendedName>
</protein>
<keyword evidence="5" id="KW-0560">Oxidoreductase</keyword>
<dbReference type="Proteomes" id="UP000324832">
    <property type="component" value="Unassembled WGS sequence"/>
</dbReference>
<evidence type="ECO:0000256" key="6">
    <source>
        <dbReference type="ARBA" id="ARBA00023004"/>
    </source>
</evidence>
<dbReference type="GO" id="GO:0008395">
    <property type="term" value="F:steroid hydroxylase activity"/>
    <property type="evidence" value="ECO:0007669"/>
    <property type="project" value="TreeGrafter"/>
</dbReference>
<keyword evidence="3" id="KW-0349">Heme</keyword>
<comment type="similarity">
    <text evidence="2">Belongs to the cytochrome P450 family.</text>
</comment>
<dbReference type="SUPFAM" id="SSF48264">
    <property type="entry name" value="Cytochrome P450"/>
    <property type="match status" value="1"/>
</dbReference>
<organism evidence="8 9">
    <name type="scientific">Leptidea sinapis</name>
    <dbReference type="NCBI Taxonomy" id="189913"/>
    <lineage>
        <taxon>Eukaryota</taxon>
        <taxon>Metazoa</taxon>
        <taxon>Ecdysozoa</taxon>
        <taxon>Arthropoda</taxon>
        <taxon>Hexapoda</taxon>
        <taxon>Insecta</taxon>
        <taxon>Pterygota</taxon>
        <taxon>Neoptera</taxon>
        <taxon>Endopterygota</taxon>
        <taxon>Lepidoptera</taxon>
        <taxon>Glossata</taxon>
        <taxon>Ditrysia</taxon>
        <taxon>Papilionoidea</taxon>
        <taxon>Pieridae</taxon>
        <taxon>Dismorphiinae</taxon>
        <taxon>Leptidea</taxon>
    </lineage>
</organism>
<dbReference type="InterPro" id="IPR036396">
    <property type="entry name" value="Cyt_P450_sf"/>
</dbReference>
<evidence type="ECO:0000256" key="1">
    <source>
        <dbReference type="ARBA" id="ARBA00001971"/>
    </source>
</evidence>
<dbReference type="AlphaFoldDB" id="A0A5E4QRQ0"/>
<sequence length="312" mass="36513">MIVTVIALFVLTVIGYLINFVTKPRYFPPGPPWLPFVGSSTIIQKLTSQYGSQWKAYSQLAKEYSTNVLGLKLGSELVVVVFGEKNVRHVFTEREFEGRPNSFFLRLRCFGKRMGITSVDGPLWQEHRQFTVKHLKNVGFGKTAMEMEIQKELLNIYDYLDRHRSEAINPKDILAKSVMNILWKYTAGERIKEERLNCLLDLLNERSKAFSMAGGWLNQWPWIRFILPDLSGYTLIKKMNQQISDIIEETIVKHKNKEIEGSDFIYSFMEEMNKNNETFTGTIKDRLSRYLDRRLTNYKQRRRICFIVVVTI</sequence>
<evidence type="ECO:0000256" key="2">
    <source>
        <dbReference type="ARBA" id="ARBA00010617"/>
    </source>
</evidence>
<evidence type="ECO:0000313" key="9">
    <source>
        <dbReference type="Proteomes" id="UP000324832"/>
    </source>
</evidence>
<reference evidence="8 9" key="1">
    <citation type="submission" date="2017-07" db="EMBL/GenBank/DDBJ databases">
        <authorList>
            <person name="Talla V."/>
            <person name="Backstrom N."/>
        </authorList>
    </citation>
    <scope>NUCLEOTIDE SEQUENCE [LARGE SCALE GENOMIC DNA]</scope>
</reference>
<dbReference type="Gene3D" id="1.10.630.10">
    <property type="entry name" value="Cytochrome P450"/>
    <property type="match status" value="1"/>
</dbReference>
<dbReference type="GO" id="GO:0006805">
    <property type="term" value="P:xenobiotic metabolic process"/>
    <property type="evidence" value="ECO:0007669"/>
    <property type="project" value="TreeGrafter"/>
</dbReference>
<keyword evidence="9" id="KW-1185">Reference proteome</keyword>
<evidence type="ECO:0000256" key="7">
    <source>
        <dbReference type="ARBA" id="ARBA00023033"/>
    </source>
</evidence>
<dbReference type="InterPro" id="IPR050182">
    <property type="entry name" value="Cytochrome_P450_fam2"/>
</dbReference>
<comment type="cofactor">
    <cofactor evidence="1">
        <name>heme</name>
        <dbReference type="ChEBI" id="CHEBI:30413"/>
    </cofactor>
</comment>
<dbReference type="GO" id="GO:0016712">
    <property type="term" value="F:oxidoreductase activity, acting on paired donors, with incorporation or reduction of molecular oxygen, reduced flavin or flavoprotein as one donor, and incorporation of one atom of oxygen"/>
    <property type="evidence" value="ECO:0007669"/>
    <property type="project" value="TreeGrafter"/>
</dbReference>
<keyword evidence="6" id="KW-0408">Iron</keyword>
<dbReference type="InterPro" id="IPR001128">
    <property type="entry name" value="Cyt_P450"/>
</dbReference>
<dbReference type="Pfam" id="PF00067">
    <property type="entry name" value="p450"/>
    <property type="match status" value="1"/>
</dbReference>
<keyword evidence="4" id="KW-0479">Metal-binding</keyword>
<keyword evidence="7" id="KW-0503">Monooxygenase</keyword>
<evidence type="ECO:0000256" key="5">
    <source>
        <dbReference type="ARBA" id="ARBA00023002"/>
    </source>
</evidence>
<gene>
    <name evidence="8" type="ORF">LSINAPIS_LOCUS10587</name>
</gene>
<name>A0A5E4QRQ0_9NEOP</name>
<evidence type="ECO:0000313" key="8">
    <source>
        <dbReference type="EMBL" id="VVC99798.1"/>
    </source>
</evidence>
<accession>A0A5E4QRQ0</accession>
<dbReference type="GO" id="GO:0005737">
    <property type="term" value="C:cytoplasm"/>
    <property type="evidence" value="ECO:0007669"/>
    <property type="project" value="TreeGrafter"/>
</dbReference>
<dbReference type="PANTHER" id="PTHR24300:SF376">
    <property type="entry name" value="CYTOCHROME P450 15A1"/>
    <property type="match status" value="1"/>
</dbReference>
<dbReference type="GO" id="GO:0006082">
    <property type="term" value="P:organic acid metabolic process"/>
    <property type="evidence" value="ECO:0007669"/>
    <property type="project" value="TreeGrafter"/>
</dbReference>
<evidence type="ECO:0000256" key="4">
    <source>
        <dbReference type="ARBA" id="ARBA00022723"/>
    </source>
</evidence>
<dbReference type="GO" id="GO:0020037">
    <property type="term" value="F:heme binding"/>
    <property type="evidence" value="ECO:0007669"/>
    <property type="project" value="InterPro"/>
</dbReference>
<dbReference type="EMBL" id="FZQP02004333">
    <property type="protein sequence ID" value="VVC99798.1"/>
    <property type="molecule type" value="Genomic_DNA"/>
</dbReference>
<dbReference type="GO" id="GO:0005506">
    <property type="term" value="F:iron ion binding"/>
    <property type="evidence" value="ECO:0007669"/>
    <property type="project" value="InterPro"/>
</dbReference>
<dbReference type="PANTHER" id="PTHR24300">
    <property type="entry name" value="CYTOCHROME P450 508A4-RELATED"/>
    <property type="match status" value="1"/>
</dbReference>
<evidence type="ECO:0008006" key="10">
    <source>
        <dbReference type="Google" id="ProtNLM"/>
    </source>
</evidence>
<proteinExistence type="inferred from homology"/>